<dbReference type="AlphaFoldDB" id="A0A3P3RBK1"/>
<feature type="compositionally biased region" description="Basic and acidic residues" evidence="3">
    <location>
        <begin position="1"/>
        <end position="10"/>
    </location>
</feature>
<dbReference type="CDD" id="cd03801">
    <property type="entry name" value="GT4_PimA-like"/>
    <property type="match status" value="1"/>
</dbReference>
<dbReference type="Pfam" id="PF13439">
    <property type="entry name" value="Glyco_transf_4"/>
    <property type="match status" value="1"/>
</dbReference>
<name>A0A3P3RBK1_9EURY</name>
<keyword evidence="1" id="KW-0328">Glycosyltransferase</keyword>
<dbReference type="SUPFAM" id="SSF53756">
    <property type="entry name" value="UDP-Glycosyltransferase/glycogen phosphorylase"/>
    <property type="match status" value="1"/>
</dbReference>
<comment type="caution">
    <text evidence="6">The sequence shown here is derived from an EMBL/GenBank/DDBJ whole genome shotgun (WGS) entry which is preliminary data.</text>
</comment>
<proteinExistence type="predicted"/>
<evidence type="ECO:0000256" key="2">
    <source>
        <dbReference type="ARBA" id="ARBA00022679"/>
    </source>
</evidence>
<dbReference type="EMBL" id="RRCH01000022">
    <property type="protein sequence ID" value="RRJ30339.1"/>
    <property type="molecule type" value="Genomic_DNA"/>
</dbReference>
<feature type="region of interest" description="Disordered" evidence="3">
    <location>
        <begin position="1"/>
        <end position="41"/>
    </location>
</feature>
<dbReference type="PANTHER" id="PTHR12526">
    <property type="entry name" value="GLYCOSYLTRANSFERASE"/>
    <property type="match status" value="1"/>
</dbReference>
<organism evidence="6 7">
    <name type="scientific">Halocatena pleomorpha</name>
    <dbReference type="NCBI Taxonomy" id="1785090"/>
    <lineage>
        <taxon>Archaea</taxon>
        <taxon>Methanobacteriati</taxon>
        <taxon>Methanobacteriota</taxon>
        <taxon>Stenosarchaea group</taxon>
        <taxon>Halobacteria</taxon>
        <taxon>Halobacteriales</taxon>
        <taxon>Natronomonadaceae</taxon>
        <taxon>Halocatena</taxon>
    </lineage>
</organism>
<sequence>MRSLARKEIPSSRTTPSSTIPPPEATRVSASSESEDTTVDRHHPVVVVVDPLRSGEPVVVSRRTAHTRAMPRIALLHAQQDFAAALAATAERLDPAYEIDVLSQSRSVPSRVARTLSGRYDLLQADETVRNGLLGLLTKRVYGTPLVVCIRGWDDYTNAHGQHSWIEHQSIKHRTRQVIGNADCTLFVSRTCREAMRRHYAIGPNRVVDRPFDVARFRNTTSADDSETTILTVTNLRYPQKARGVTTILAGLRAVFETIDDLRYVIAGDGQEFDTVADFVASYPHRDRVELLGHRDDVPQLLGSADLFVYVSYLDALPMAVLEAEAAGLPVVCGATGGPAEAVGTAGQLCPPTPAGIEDAVSELLSEPRHRAARSIASRERMTDYTERAAQQYLDAWDDLLNR</sequence>
<feature type="domain" description="Glycosyl transferase family 1" evidence="4">
    <location>
        <begin position="217"/>
        <end position="380"/>
    </location>
</feature>
<dbReference type="Pfam" id="PF00534">
    <property type="entry name" value="Glycos_transf_1"/>
    <property type="match status" value="1"/>
</dbReference>
<dbReference type="GO" id="GO:0016757">
    <property type="term" value="F:glycosyltransferase activity"/>
    <property type="evidence" value="ECO:0007669"/>
    <property type="project" value="UniProtKB-KW"/>
</dbReference>
<evidence type="ECO:0000259" key="5">
    <source>
        <dbReference type="Pfam" id="PF13439"/>
    </source>
</evidence>
<evidence type="ECO:0000256" key="1">
    <source>
        <dbReference type="ARBA" id="ARBA00022676"/>
    </source>
</evidence>
<dbReference type="RefSeq" id="WP_124955073.1">
    <property type="nucleotide sequence ID" value="NZ_RRCH01000022.1"/>
</dbReference>
<dbReference type="InterPro" id="IPR028098">
    <property type="entry name" value="Glyco_trans_4-like_N"/>
</dbReference>
<evidence type="ECO:0000313" key="7">
    <source>
        <dbReference type="Proteomes" id="UP000282322"/>
    </source>
</evidence>
<keyword evidence="2" id="KW-0808">Transferase</keyword>
<evidence type="ECO:0000259" key="4">
    <source>
        <dbReference type="Pfam" id="PF00534"/>
    </source>
</evidence>
<accession>A0A3P3RBK1</accession>
<protein>
    <submittedName>
        <fullName evidence="6">Glycosyltransferase</fullName>
    </submittedName>
</protein>
<gene>
    <name evidence="6" type="ORF">EIK79_10490</name>
</gene>
<dbReference type="InterPro" id="IPR001296">
    <property type="entry name" value="Glyco_trans_1"/>
</dbReference>
<feature type="domain" description="Glycosyltransferase subfamily 4-like N-terminal" evidence="5">
    <location>
        <begin position="110"/>
        <end position="208"/>
    </location>
</feature>
<keyword evidence="7" id="KW-1185">Reference proteome</keyword>
<evidence type="ECO:0000256" key="3">
    <source>
        <dbReference type="SAM" id="MobiDB-lite"/>
    </source>
</evidence>
<dbReference type="PANTHER" id="PTHR12526:SF510">
    <property type="entry name" value="D-INOSITOL 3-PHOSPHATE GLYCOSYLTRANSFERASE"/>
    <property type="match status" value="1"/>
</dbReference>
<evidence type="ECO:0000313" key="6">
    <source>
        <dbReference type="EMBL" id="RRJ30339.1"/>
    </source>
</evidence>
<dbReference type="Gene3D" id="3.40.50.2000">
    <property type="entry name" value="Glycogen Phosphorylase B"/>
    <property type="match status" value="2"/>
</dbReference>
<reference evidence="6 7" key="1">
    <citation type="submission" date="2018-11" db="EMBL/GenBank/DDBJ databases">
        <title>Taxonoimc description of Halomarina strain SPP-AMP-1.</title>
        <authorList>
            <person name="Pal Y."/>
            <person name="Srinivasana K."/>
            <person name="Verma A."/>
            <person name="Kumar P."/>
        </authorList>
    </citation>
    <scope>NUCLEOTIDE SEQUENCE [LARGE SCALE GENOMIC DNA]</scope>
    <source>
        <strain evidence="6 7">SPP-AMP-1</strain>
    </source>
</reference>
<dbReference type="Proteomes" id="UP000282322">
    <property type="component" value="Unassembled WGS sequence"/>
</dbReference>